<reference evidence="9" key="1">
    <citation type="submission" date="2025-08" db="UniProtKB">
        <authorList>
            <consortium name="RefSeq"/>
        </authorList>
    </citation>
    <scope>IDENTIFICATION</scope>
    <source>
        <tissue evidence="9">Blood</tissue>
    </source>
</reference>
<name>A0AA97LA45_EUBMA</name>
<keyword evidence="8" id="KW-1185">Reference proteome</keyword>
<evidence type="ECO:0000256" key="2">
    <source>
        <dbReference type="ARBA" id="ARBA00022692"/>
    </source>
</evidence>
<dbReference type="PANTHER" id="PTHR21419">
    <property type="match status" value="1"/>
</dbReference>
<dbReference type="GO" id="GO:0016020">
    <property type="term" value="C:membrane"/>
    <property type="evidence" value="ECO:0007669"/>
    <property type="project" value="UniProtKB-SubCell"/>
</dbReference>
<protein>
    <submittedName>
        <fullName evidence="9">Protein FAM234A</fullName>
    </submittedName>
</protein>
<dbReference type="KEGG" id="emc:129338433"/>
<accession>A0AA97LA45</accession>
<dbReference type="RefSeq" id="XP_054848645.1">
    <property type="nucleotide sequence ID" value="XM_054992670.1"/>
</dbReference>
<evidence type="ECO:0000256" key="4">
    <source>
        <dbReference type="ARBA" id="ARBA00023136"/>
    </source>
</evidence>
<proteinExistence type="inferred from homology"/>
<dbReference type="InterPro" id="IPR055409">
    <property type="entry name" value="Beta-prop_FAM234A_B"/>
</dbReference>
<evidence type="ECO:0000256" key="3">
    <source>
        <dbReference type="ARBA" id="ARBA00022989"/>
    </source>
</evidence>
<feature type="domain" description="FAM234A/B beta-propeller" evidence="7">
    <location>
        <begin position="76"/>
        <end position="546"/>
    </location>
</feature>
<keyword evidence="3 6" id="KW-1133">Transmembrane helix</keyword>
<evidence type="ECO:0000259" key="7">
    <source>
        <dbReference type="Pfam" id="PF23727"/>
    </source>
</evidence>
<evidence type="ECO:0000313" key="9">
    <source>
        <dbReference type="RefSeq" id="XP_054848645.1"/>
    </source>
</evidence>
<dbReference type="InterPro" id="IPR045232">
    <property type="entry name" value="FAM234"/>
</dbReference>
<dbReference type="Pfam" id="PF23727">
    <property type="entry name" value="Beta-prop_FAM234A_B"/>
    <property type="match status" value="1"/>
</dbReference>
<sequence>MESGGKELEAEIRPLKKEAEVVAGERAEIGAAKKAGRLSRWRTAAFFLSLFLCLTVVFAFSFIIPCPVRPISQRAWRRVYADAATYKFLEVQDVDQDRVQDILFAFKASDSSYNNSTNRSCFGEGFTSPCAFIAAISGTNGSTLWEEPVAQDLQLMDCSFEYDNSQGCLVVGELASLAVIDLKTGKTVWRVRTSLRANSTVLSPLLKVPDVNGDGVSDLLVFVATGEEIQSGFYSGNSGDRIGSGGSLHLPGRIGHLMHTTKAGAYYVLFYTANALYGYSLRKLYTMAAGSDDHGGTGLKEDPRWETVIDSSTHYVPLLSSGEIRYLMKVPGRSGTDILLVRSTTLELLDGQRLGSLWTTDVVPHIQSEPVLGSYDADEIDIVIESRVSPNRKKILIVEGSSGNIRWDLVLLSGTGTPAPATLATADHRSLFLFWGDYQPGDNRTGSEGAPQNLYLFHPSFHNVLLWMTNSTEAIVAFEAVLFERSRHACYVLLTGPQTNSSPGLVVLSKQKLKEDMASSQVIWLNQLAQDTDQNIRDRFLRMRYRSPW</sequence>
<evidence type="ECO:0000313" key="8">
    <source>
        <dbReference type="Proteomes" id="UP001190640"/>
    </source>
</evidence>
<comment type="subcellular location">
    <subcellularLocation>
        <location evidence="1">Membrane</location>
        <topology evidence="1">Single-pass membrane protein</topology>
    </subcellularLocation>
</comment>
<feature type="transmembrane region" description="Helical" evidence="6">
    <location>
        <begin position="43"/>
        <end position="64"/>
    </location>
</feature>
<dbReference type="SUPFAM" id="SSF50998">
    <property type="entry name" value="Quinoprotein alcohol dehydrogenase-like"/>
    <property type="match status" value="1"/>
</dbReference>
<evidence type="ECO:0000256" key="1">
    <source>
        <dbReference type="ARBA" id="ARBA00004167"/>
    </source>
</evidence>
<organism evidence="8 9">
    <name type="scientific">Eublepharis macularius</name>
    <name type="common">Leopard gecko</name>
    <name type="synonym">Cyrtodactylus macularius</name>
    <dbReference type="NCBI Taxonomy" id="481883"/>
    <lineage>
        <taxon>Eukaryota</taxon>
        <taxon>Metazoa</taxon>
        <taxon>Chordata</taxon>
        <taxon>Craniata</taxon>
        <taxon>Vertebrata</taxon>
        <taxon>Euteleostomi</taxon>
        <taxon>Lepidosauria</taxon>
        <taxon>Squamata</taxon>
        <taxon>Bifurcata</taxon>
        <taxon>Gekkota</taxon>
        <taxon>Eublepharidae</taxon>
        <taxon>Eublepharinae</taxon>
        <taxon>Eublepharis</taxon>
    </lineage>
</organism>
<keyword evidence="4 6" id="KW-0472">Membrane</keyword>
<keyword evidence="2 6" id="KW-0812">Transmembrane</keyword>
<dbReference type="CTD" id="83986"/>
<dbReference type="InterPro" id="IPR011047">
    <property type="entry name" value="Quinoprotein_ADH-like_sf"/>
</dbReference>
<dbReference type="GeneID" id="129338433"/>
<dbReference type="PANTHER" id="PTHR21419:SF7">
    <property type="entry name" value="PROTEIN FAM234A"/>
    <property type="match status" value="1"/>
</dbReference>
<comment type="similarity">
    <text evidence="5">Belongs to the FAM234 family.</text>
</comment>
<evidence type="ECO:0000256" key="6">
    <source>
        <dbReference type="SAM" id="Phobius"/>
    </source>
</evidence>
<dbReference type="Proteomes" id="UP001190640">
    <property type="component" value="Chromosome 12"/>
</dbReference>
<gene>
    <name evidence="9" type="primary">FAM234A</name>
</gene>
<dbReference type="AlphaFoldDB" id="A0AA97LA45"/>
<dbReference type="GO" id="GO:0009986">
    <property type="term" value="C:cell surface"/>
    <property type="evidence" value="ECO:0007669"/>
    <property type="project" value="TreeGrafter"/>
</dbReference>
<evidence type="ECO:0000256" key="5">
    <source>
        <dbReference type="ARBA" id="ARBA00025791"/>
    </source>
</evidence>